<dbReference type="Proteomes" id="UP000017048">
    <property type="component" value="Unassembled WGS sequence"/>
</dbReference>
<feature type="compositionally biased region" description="Polar residues" evidence="1">
    <location>
        <begin position="21"/>
        <end position="37"/>
    </location>
</feature>
<evidence type="ECO:0000313" key="3">
    <source>
        <dbReference type="Proteomes" id="UP000017048"/>
    </source>
</evidence>
<keyword evidence="3" id="KW-1185">Reference proteome</keyword>
<gene>
    <name evidence="2" type="ORF">NCAST_32_09700</name>
</gene>
<dbReference type="EMBL" id="BAFO02000032">
    <property type="protein sequence ID" value="GAD86484.1"/>
    <property type="molecule type" value="Genomic_DNA"/>
</dbReference>
<sequence>MLFSVTARAADSPIRAYPATGSPSSRFGGSTQNSRSTPRVARATASASPWSTATTSTSSRIPASSRAGSRISTLGRTPACTSSCTTRLPTCPSGVVTAIVVSCVSYAISAP</sequence>
<comment type="caution">
    <text evidence="2">The sequence shown here is derived from an EMBL/GenBank/DDBJ whole genome shotgun (WGS) entry which is preliminary data.</text>
</comment>
<name>U5EN14_NOCAS</name>
<dbReference type="AlphaFoldDB" id="U5EN14"/>
<feature type="region of interest" description="Disordered" evidence="1">
    <location>
        <begin position="14"/>
        <end position="72"/>
    </location>
</feature>
<evidence type="ECO:0000256" key="1">
    <source>
        <dbReference type="SAM" id="MobiDB-lite"/>
    </source>
</evidence>
<protein>
    <submittedName>
        <fullName evidence="2">Uncharacterized protein</fullName>
    </submittedName>
</protein>
<evidence type="ECO:0000313" key="2">
    <source>
        <dbReference type="EMBL" id="GAD86484.1"/>
    </source>
</evidence>
<reference evidence="2 3" key="1">
    <citation type="journal article" date="2014" name="BMC Genomics">
        <title>Genome based analysis of type-I polyketide synthase and nonribosomal peptide synthetase gene clusters in seven strains of five representative Nocardia species.</title>
        <authorList>
            <person name="Komaki H."/>
            <person name="Ichikawa N."/>
            <person name="Hosoyama A."/>
            <person name="Takahashi-Nakaguchi A."/>
            <person name="Matsuzawa T."/>
            <person name="Suzuki K."/>
            <person name="Fujita N."/>
            <person name="Gonoi T."/>
        </authorList>
    </citation>
    <scope>NUCLEOTIDE SEQUENCE [LARGE SCALE GENOMIC DNA]</scope>
    <source>
        <strain evidence="2 3">NBRC 15531</strain>
    </source>
</reference>
<proteinExistence type="predicted"/>
<feature type="compositionally biased region" description="Low complexity" evidence="1">
    <location>
        <begin position="41"/>
        <end position="67"/>
    </location>
</feature>
<organism evidence="2 3">
    <name type="scientific">Nocardia asteroides NBRC 15531</name>
    <dbReference type="NCBI Taxonomy" id="1110697"/>
    <lineage>
        <taxon>Bacteria</taxon>
        <taxon>Bacillati</taxon>
        <taxon>Actinomycetota</taxon>
        <taxon>Actinomycetes</taxon>
        <taxon>Mycobacteriales</taxon>
        <taxon>Nocardiaceae</taxon>
        <taxon>Nocardia</taxon>
    </lineage>
</organism>
<accession>U5EN14</accession>